<dbReference type="Proteomes" id="UP000033483">
    <property type="component" value="Unassembled WGS sequence"/>
</dbReference>
<feature type="compositionally biased region" description="Basic residues" evidence="1">
    <location>
        <begin position="305"/>
        <end position="322"/>
    </location>
</feature>
<dbReference type="OrthoDB" id="2444812at2759"/>
<feature type="region of interest" description="Disordered" evidence="1">
    <location>
        <begin position="1"/>
        <end position="140"/>
    </location>
</feature>
<sequence>MPESPISNAPERAESLEAVTKNQQEHKSEVSQELNTTQDDAPPLPNEPVPDNSSEESNDVETKQDDAAKLETEKAAKPETEGSAKPETEATHTEEAEADPANPPLPDEEVPPLPNEPLPESTTAAAAAPDEPAPEDDGWDFRWDYATNRYIFFNRFTGVEQLENPRLAPAETSASASATAVAASDASTAAPPVPEVLGYNPAIHGDYDPNAWYAKMHEPEAVGAQPEMPDLDAIYNVQQAAFNRFTGHFQTPGEGSEKHSGDAKAHRQLNSYFDVDAAANAHNGRSLKAERQGKKLSKSELKQFKEKRKARKEVKRRAWLMD</sequence>
<feature type="compositionally biased region" description="Low complexity" evidence="1">
    <location>
        <begin position="118"/>
        <end position="130"/>
    </location>
</feature>
<keyword evidence="3" id="KW-1185">Reference proteome</keyword>
<evidence type="ECO:0000256" key="1">
    <source>
        <dbReference type="SAM" id="MobiDB-lite"/>
    </source>
</evidence>
<feature type="compositionally biased region" description="Pro residues" evidence="1">
    <location>
        <begin position="101"/>
        <end position="117"/>
    </location>
</feature>
<protein>
    <recommendedName>
        <fullName evidence="4">WW domain-containing protein</fullName>
    </recommendedName>
</protein>
<gene>
    <name evidence="2" type="ORF">TD95_002437</name>
</gene>
<name>A0A0F4ZAI4_9PEZI</name>
<feature type="region of interest" description="Disordered" evidence="1">
    <location>
        <begin position="282"/>
        <end position="322"/>
    </location>
</feature>
<comment type="caution">
    <text evidence="2">The sequence shown here is derived from an EMBL/GenBank/DDBJ whole genome shotgun (WGS) entry which is preliminary data.</text>
</comment>
<proteinExistence type="predicted"/>
<accession>A0A0F4ZAI4</accession>
<dbReference type="EMBL" id="LAEV01001956">
    <property type="protein sequence ID" value="KKA26848.1"/>
    <property type="molecule type" value="Genomic_DNA"/>
</dbReference>
<reference evidence="2 3" key="1">
    <citation type="submission" date="2015-03" db="EMBL/GenBank/DDBJ databases">
        <authorList>
            <person name="Radwan O."/>
            <person name="Al-Naeli F.A."/>
            <person name="Rendon G.A."/>
            <person name="Fields C."/>
        </authorList>
    </citation>
    <scope>NUCLEOTIDE SEQUENCE [LARGE SCALE GENOMIC DNA]</scope>
    <source>
        <strain evidence="2">CR-DP1</strain>
    </source>
</reference>
<evidence type="ECO:0008006" key="4">
    <source>
        <dbReference type="Google" id="ProtNLM"/>
    </source>
</evidence>
<feature type="compositionally biased region" description="Basic and acidic residues" evidence="1">
    <location>
        <begin position="60"/>
        <end position="95"/>
    </location>
</feature>
<organism evidence="2 3">
    <name type="scientific">Thielaviopsis punctulata</name>
    <dbReference type="NCBI Taxonomy" id="72032"/>
    <lineage>
        <taxon>Eukaryota</taxon>
        <taxon>Fungi</taxon>
        <taxon>Dikarya</taxon>
        <taxon>Ascomycota</taxon>
        <taxon>Pezizomycotina</taxon>
        <taxon>Sordariomycetes</taxon>
        <taxon>Hypocreomycetidae</taxon>
        <taxon>Microascales</taxon>
        <taxon>Ceratocystidaceae</taxon>
        <taxon>Thielaviopsis</taxon>
    </lineage>
</organism>
<evidence type="ECO:0000313" key="2">
    <source>
        <dbReference type="EMBL" id="KKA26848.1"/>
    </source>
</evidence>
<evidence type="ECO:0000313" key="3">
    <source>
        <dbReference type="Proteomes" id="UP000033483"/>
    </source>
</evidence>
<dbReference type="AlphaFoldDB" id="A0A0F4ZAI4"/>
<feature type="compositionally biased region" description="Basic and acidic residues" evidence="1">
    <location>
        <begin position="287"/>
        <end position="304"/>
    </location>
</feature>